<reference evidence="4" key="2">
    <citation type="submission" date="2025-09" db="UniProtKB">
        <authorList>
            <consortium name="Ensembl"/>
        </authorList>
    </citation>
    <scope>IDENTIFICATION</scope>
</reference>
<dbReference type="GO" id="GO:0000287">
    <property type="term" value="F:magnesium ion binding"/>
    <property type="evidence" value="ECO:0007669"/>
    <property type="project" value="InterPro"/>
</dbReference>
<keyword evidence="1" id="KW-0028">Amino-acid biosynthesis</keyword>
<dbReference type="InterPro" id="IPR023943">
    <property type="entry name" value="Enolase-ppase_E1"/>
</dbReference>
<evidence type="ECO:0000256" key="3">
    <source>
        <dbReference type="ARBA" id="ARBA00023167"/>
    </source>
</evidence>
<name>A0A2K5RD29_CEBIM</name>
<dbReference type="InterPro" id="IPR023214">
    <property type="entry name" value="HAD_sf"/>
</dbReference>
<sequence length="232" mass="26250">LVLSVPAEVTVIPLDMEGTTPPVAFLKDILFPYVEENVKEYLQTQWEEEACQQEVRLWRKQAEEDAQYACWQMDLDRKTTALKQLQGHMWSSAFAAGRRKAEFFADVVPAVRKRREVQTKVYIYSPTSVEAKKLLFRHSMQGDILELVVGHFDTKIGHKVESESYRKIGDSIGYSTKNVLLLTDVTQEARAAEGAAVHAAVVVRPSNTGLTDDKTCYSLITFFSELYLPPST</sequence>
<keyword evidence="3" id="KW-0486">Methionine biosynthesis</keyword>
<dbReference type="Ensembl" id="ENSCCAT00000043555.1">
    <property type="protein sequence ID" value="ENSCCAP00000026030.1"/>
    <property type="gene ID" value="ENSCCAG00000030810.1"/>
</dbReference>
<dbReference type="AlphaFoldDB" id="A0A2K5RD29"/>
<dbReference type="Gene3D" id="3.40.50.1000">
    <property type="entry name" value="HAD superfamily/HAD-like"/>
    <property type="match status" value="1"/>
</dbReference>
<keyword evidence="2" id="KW-0378">Hydrolase</keyword>
<evidence type="ECO:0000313" key="4">
    <source>
        <dbReference type="Ensembl" id="ENSCCAP00000026030.1"/>
    </source>
</evidence>
<evidence type="ECO:0000256" key="2">
    <source>
        <dbReference type="ARBA" id="ARBA00022801"/>
    </source>
</evidence>
<dbReference type="GO" id="GO:0043874">
    <property type="term" value="F:acireductone synthase activity"/>
    <property type="evidence" value="ECO:0007669"/>
    <property type="project" value="InterPro"/>
</dbReference>
<dbReference type="SUPFAM" id="SSF56784">
    <property type="entry name" value="HAD-like"/>
    <property type="match status" value="1"/>
</dbReference>
<dbReference type="PANTHER" id="PTHR20371">
    <property type="entry name" value="ENOLASE-PHOSPHATASE E1"/>
    <property type="match status" value="1"/>
</dbReference>
<dbReference type="Proteomes" id="UP000233040">
    <property type="component" value="Unassembled WGS sequence"/>
</dbReference>
<dbReference type="GeneTree" id="ENSGT00440000039914"/>
<dbReference type="STRING" id="9516.ENSCCAP00000026030"/>
<reference evidence="4" key="1">
    <citation type="submission" date="2025-08" db="UniProtKB">
        <authorList>
            <consortium name="Ensembl"/>
        </authorList>
    </citation>
    <scope>IDENTIFICATION</scope>
</reference>
<dbReference type="InterPro" id="IPR036412">
    <property type="entry name" value="HAD-like_sf"/>
</dbReference>
<accession>A0A2K5RD29</accession>
<dbReference type="GO" id="GO:0019509">
    <property type="term" value="P:L-methionine salvage from methylthioadenosine"/>
    <property type="evidence" value="ECO:0007669"/>
    <property type="project" value="InterPro"/>
</dbReference>
<evidence type="ECO:0000313" key="5">
    <source>
        <dbReference type="Proteomes" id="UP000233040"/>
    </source>
</evidence>
<dbReference type="Gene3D" id="1.10.720.60">
    <property type="match status" value="1"/>
</dbReference>
<proteinExistence type="predicted"/>
<evidence type="ECO:0008006" key="6">
    <source>
        <dbReference type="Google" id="ProtNLM"/>
    </source>
</evidence>
<dbReference type="OMA" id="EWDANGI"/>
<organism evidence="4 5">
    <name type="scientific">Cebus imitator</name>
    <name type="common">Panamanian white-faced capuchin</name>
    <name type="synonym">Cebus capucinus imitator</name>
    <dbReference type="NCBI Taxonomy" id="2715852"/>
    <lineage>
        <taxon>Eukaryota</taxon>
        <taxon>Metazoa</taxon>
        <taxon>Chordata</taxon>
        <taxon>Craniata</taxon>
        <taxon>Vertebrata</taxon>
        <taxon>Euteleostomi</taxon>
        <taxon>Mammalia</taxon>
        <taxon>Eutheria</taxon>
        <taxon>Euarchontoglires</taxon>
        <taxon>Primates</taxon>
        <taxon>Haplorrhini</taxon>
        <taxon>Platyrrhini</taxon>
        <taxon>Cebidae</taxon>
        <taxon>Cebinae</taxon>
        <taxon>Cebus</taxon>
    </lineage>
</organism>
<keyword evidence="5" id="KW-1185">Reference proteome</keyword>
<evidence type="ECO:0000256" key="1">
    <source>
        <dbReference type="ARBA" id="ARBA00022605"/>
    </source>
</evidence>
<protein>
    <recommendedName>
        <fullName evidence="6">Enolase-phosphatase E1</fullName>
    </recommendedName>
</protein>
<dbReference type="NCBIfam" id="TIGR01691">
    <property type="entry name" value="enolase-ppase"/>
    <property type="match status" value="1"/>
</dbReference>
<dbReference type="PANTHER" id="PTHR20371:SF1">
    <property type="entry name" value="ENOLASE-PHOSPHATASE E1"/>
    <property type="match status" value="1"/>
</dbReference>